<evidence type="ECO:0000313" key="1">
    <source>
        <dbReference type="EMBL" id="SCO82119.1"/>
    </source>
</evidence>
<proteinExistence type="predicted"/>
<sequence length="130" mass="14613">MHLHPDPHIVGRNYLQSLVQVDEERLCGLRLLVKKPHGESSSSGSLQLFFNDCLTFRVGHEKAFNLADNPVPTLFNPIDPKHHFEKSARDTATHELALCNELVRSVWFLIFLQTIPSPLAFSPGELAEAT</sequence>
<name>A0A2H3T3J6_FUSOX</name>
<gene>
    <name evidence="1" type="ORF">FRV6_06332</name>
</gene>
<accession>A0A2H3T3J6</accession>
<protein>
    <submittedName>
        <fullName evidence="1">Uncharacterized protein</fullName>
    </submittedName>
</protein>
<dbReference type="AlphaFoldDB" id="A0A2H3T3J6"/>
<dbReference type="EMBL" id="FMJY01000003">
    <property type="protein sequence ID" value="SCO82119.1"/>
    <property type="molecule type" value="Genomic_DNA"/>
</dbReference>
<dbReference type="Proteomes" id="UP000219369">
    <property type="component" value="Unassembled WGS sequence"/>
</dbReference>
<evidence type="ECO:0000313" key="2">
    <source>
        <dbReference type="Proteomes" id="UP000219369"/>
    </source>
</evidence>
<organism evidence="1 2">
    <name type="scientific">Fusarium oxysporum</name>
    <name type="common">Fusarium vascular wilt</name>
    <dbReference type="NCBI Taxonomy" id="5507"/>
    <lineage>
        <taxon>Eukaryota</taxon>
        <taxon>Fungi</taxon>
        <taxon>Dikarya</taxon>
        <taxon>Ascomycota</taxon>
        <taxon>Pezizomycotina</taxon>
        <taxon>Sordariomycetes</taxon>
        <taxon>Hypocreomycetidae</taxon>
        <taxon>Hypocreales</taxon>
        <taxon>Nectriaceae</taxon>
        <taxon>Fusarium</taxon>
        <taxon>Fusarium oxysporum species complex</taxon>
    </lineage>
</organism>
<reference evidence="2" key="1">
    <citation type="submission" date="2016-09" db="EMBL/GenBank/DDBJ databases">
        <authorList>
            <person name="Guldener U."/>
        </authorList>
    </citation>
    <scope>NUCLEOTIDE SEQUENCE [LARGE SCALE GENOMIC DNA]</scope>
    <source>
        <strain evidence="2">V64-1</strain>
    </source>
</reference>
<dbReference type="OrthoDB" id="10270090at2759"/>